<dbReference type="Pfam" id="PF01121">
    <property type="entry name" value="CoaE"/>
    <property type="match status" value="1"/>
</dbReference>
<evidence type="ECO:0000256" key="4">
    <source>
        <dbReference type="ARBA" id="ARBA00022993"/>
    </source>
</evidence>
<dbReference type="Gene3D" id="3.40.50.300">
    <property type="entry name" value="P-loop containing nucleotide triphosphate hydrolases"/>
    <property type="match status" value="1"/>
</dbReference>
<reference evidence="7 8" key="1">
    <citation type="submission" date="2024-09" db="EMBL/GenBank/DDBJ databases">
        <authorList>
            <person name="Sun Q."/>
            <person name="Mori K."/>
        </authorList>
    </citation>
    <scope>NUCLEOTIDE SEQUENCE [LARGE SCALE GENOMIC DNA]</scope>
    <source>
        <strain evidence="7 8">CCM 8545</strain>
    </source>
</reference>
<protein>
    <recommendedName>
        <fullName evidence="5 6">Dephospho-CoA kinase</fullName>
        <ecNumber evidence="5 6">2.7.1.24</ecNumber>
    </recommendedName>
    <alternativeName>
        <fullName evidence="5">Dephosphocoenzyme A kinase</fullName>
    </alternativeName>
</protein>
<dbReference type="InterPro" id="IPR027417">
    <property type="entry name" value="P-loop_NTPase"/>
</dbReference>
<comment type="subcellular location">
    <subcellularLocation>
        <location evidence="5">Cytoplasm</location>
    </subcellularLocation>
</comment>
<comment type="pathway">
    <text evidence="5">Cofactor biosynthesis; coenzyme A biosynthesis; CoA from (R)-pantothenate: step 5/5.</text>
</comment>
<dbReference type="EC" id="2.7.1.24" evidence="5 6"/>
<name>A0ABV6CH71_9GAMM</name>
<comment type="catalytic activity">
    <reaction evidence="5">
        <text>3'-dephospho-CoA + ATP = ADP + CoA + H(+)</text>
        <dbReference type="Rhea" id="RHEA:18245"/>
        <dbReference type="ChEBI" id="CHEBI:15378"/>
        <dbReference type="ChEBI" id="CHEBI:30616"/>
        <dbReference type="ChEBI" id="CHEBI:57287"/>
        <dbReference type="ChEBI" id="CHEBI:57328"/>
        <dbReference type="ChEBI" id="CHEBI:456216"/>
        <dbReference type="EC" id="2.7.1.24"/>
    </reaction>
</comment>
<dbReference type="PANTHER" id="PTHR10695:SF46">
    <property type="entry name" value="BIFUNCTIONAL COENZYME A SYNTHASE-RELATED"/>
    <property type="match status" value="1"/>
</dbReference>
<dbReference type="RefSeq" id="WP_385878060.1">
    <property type="nucleotide sequence ID" value="NZ_JBHLXE010000108.1"/>
</dbReference>
<keyword evidence="8" id="KW-1185">Reference proteome</keyword>
<dbReference type="PROSITE" id="PS51219">
    <property type="entry name" value="DPCK"/>
    <property type="match status" value="1"/>
</dbReference>
<dbReference type="PANTHER" id="PTHR10695">
    <property type="entry name" value="DEPHOSPHO-COA KINASE-RELATED"/>
    <property type="match status" value="1"/>
</dbReference>
<comment type="caution">
    <text evidence="7">The sequence shown here is derived from an EMBL/GenBank/DDBJ whole genome shotgun (WGS) entry which is preliminary data.</text>
</comment>
<evidence type="ECO:0000256" key="1">
    <source>
        <dbReference type="ARBA" id="ARBA00009018"/>
    </source>
</evidence>
<keyword evidence="3 5" id="KW-0067">ATP-binding</keyword>
<gene>
    <name evidence="5 7" type="primary">coaE</name>
    <name evidence="7" type="ORF">ACFFIT_12290</name>
</gene>
<dbReference type="Proteomes" id="UP001589758">
    <property type="component" value="Unassembled WGS sequence"/>
</dbReference>
<keyword evidence="5 7" id="KW-0808">Transferase</keyword>
<dbReference type="NCBIfam" id="TIGR00152">
    <property type="entry name" value="dephospho-CoA kinase"/>
    <property type="match status" value="1"/>
</dbReference>
<sequence length="209" mass="23701">MKYKVALTGGIGSGKTTVSQQFEALGVSVVDADIIAREVVLPKSKGLVQLVTLLGDSILNPDGTLDRAYLRHMMFNENENALLIKNKVNAILHPLIKETTQRYFNEATSDYVLWVVPLLFENKLNHEAQRVLVIDVPESIQIKRTINRDCVSEAQVKKIIEAQIPRVKRINMADDILNGHLPLDEMKEQVKLLHHHYIQLAKKFKKSSR</sequence>
<comment type="function">
    <text evidence="5">Catalyzes the phosphorylation of the 3'-hydroxyl group of dephosphocoenzyme A to form coenzyme A.</text>
</comment>
<evidence type="ECO:0000256" key="5">
    <source>
        <dbReference type="HAMAP-Rule" id="MF_00376"/>
    </source>
</evidence>
<keyword evidence="5 7" id="KW-0418">Kinase</keyword>
<dbReference type="GO" id="GO:0004140">
    <property type="term" value="F:dephospho-CoA kinase activity"/>
    <property type="evidence" value="ECO:0007669"/>
    <property type="project" value="UniProtKB-EC"/>
</dbReference>
<evidence type="ECO:0000313" key="7">
    <source>
        <dbReference type="EMBL" id="MFC0180851.1"/>
    </source>
</evidence>
<comment type="similarity">
    <text evidence="1 5">Belongs to the CoaE family.</text>
</comment>
<evidence type="ECO:0000256" key="2">
    <source>
        <dbReference type="ARBA" id="ARBA00022741"/>
    </source>
</evidence>
<dbReference type="CDD" id="cd02022">
    <property type="entry name" value="DPCK"/>
    <property type="match status" value="1"/>
</dbReference>
<evidence type="ECO:0000313" key="8">
    <source>
        <dbReference type="Proteomes" id="UP001589758"/>
    </source>
</evidence>
<keyword evidence="5" id="KW-0963">Cytoplasm</keyword>
<accession>A0ABV6CH71</accession>
<organism evidence="7 8">
    <name type="scientific">Thorsellia kenyensis</name>
    <dbReference type="NCBI Taxonomy" id="1549888"/>
    <lineage>
        <taxon>Bacteria</taxon>
        <taxon>Pseudomonadati</taxon>
        <taxon>Pseudomonadota</taxon>
        <taxon>Gammaproteobacteria</taxon>
        <taxon>Enterobacterales</taxon>
        <taxon>Thorselliaceae</taxon>
        <taxon>Thorsellia</taxon>
    </lineage>
</organism>
<proteinExistence type="inferred from homology"/>
<keyword evidence="2 5" id="KW-0547">Nucleotide-binding</keyword>
<dbReference type="EMBL" id="JBHLXE010000108">
    <property type="protein sequence ID" value="MFC0180851.1"/>
    <property type="molecule type" value="Genomic_DNA"/>
</dbReference>
<keyword evidence="4 5" id="KW-0173">Coenzyme A biosynthesis</keyword>
<dbReference type="HAMAP" id="MF_00376">
    <property type="entry name" value="Dephospho_CoA_kinase"/>
    <property type="match status" value="1"/>
</dbReference>
<dbReference type="SUPFAM" id="SSF52540">
    <property type="entry name" value="P-loop containing nucleoside triphosphate hydrolases"/>
    <property type="match status" value="1"/>
</dbReference>
<evidence type="ECO:0000256" key="3">
    <source>
        <dbReference type="ARBA" id="ARBA00022840"/>
    </source>
</evidence>
<feature type="binding site" evidence="5">
    <location>
        <begin position="12"/>
        <end position="17"/>
    </location>
    <ligand>
        <name>ATP</name>
        <dbReference type="ChEBI" id="CHEBI:30616"/>
    </ligand>
</feature>
<evidence type="ECO:0000256" key="6">
    <source>
        <dbReference type="NCBIfam" id="TIGR00152"/>
    </source>
</evidence>
<dbReference type="InterPro" id="IPR001977">
    <property type="entry name" value="Depp_CoAkinase"/>
</dbReference>